<keyword evidence="2 3" id="KW-0040">ANK repeat</keyword>
<dbReference type="GO" id="GO:0004842">
    <property type="term" value="F:ubiquitin-protein transferase activity"/>
    <property type="evidence" value="ECO:0007669"/>
    <property type="project" value="TreeGrafter"/>
</dbReference>
<evidence type="ECO:0000256" key="3">
    <source>
        <dbReference type="PROSITE-ProRule" id="PRU00023"/>
    </source>
</evidence>
<dbReference type="Pfam" id="PF12796">
    <property type="entry name" value="Ank_2"/>
    <property type="match status" value="1"/>
</dbReference>
<sequence length="106" mass="11528">MSLFRADRTTVYKRRTAMSIIGIIMCWTIAAFAGVNEDLVKATGRGDLSEVKRLISQGADVNTKVNVDTKVKNGTVLMAASLNGYCEIVEEFLLKGADVNVKNEDG</sequence>
<feature type="repeat" description="ANK" evidence="3">
    <location>
        <begin position="72"/>
        <end position="104"/>
    </location>
</feature>
<keyword evidence="1" id="KW-0677">Repeat</keyword>
<proteinExistence type="predicted"/>
<dbReference type="PROSITE" id="PS50297">
    <property type="entry name" value="ANK_REP_REGION"/>
    <property type="match status" value="1"/>
</dbReference>
<evidence type="ECO:0000313" key="5">
    <source>
        <dbReference type="EMBL" id="CBX28884.1"/>
    </source>
</evidence>
<keyword evidence="4" id="KW-0812">Transmembrane</keyword>
<dbReference type="PANTHER" id="PTHR24171">
    <property type="entry name" value="ANKYRIN REPEAT DOMAIN-CONTAINING PROTEIN 39-RELATED"/>
    <property type="match status" value="1"/>
</dbReference>
<dbReference type="PROSITE" id="PS50088">
    <property type="entry name" value="ANK_REPEAT"/>
    <property type="match status" value="1"/>
</dbReference>
<dbReference type="AlphaFoldDB" id="E1YEC5"/>
<evidence type="ECO:0000256" key="4">
    <source>
        <dbReference type="SAM" id="Phobius"/>
    </source>
</evidence>
<protein>
    <submittedName>
        <fullName evidence="5">Uncharacterized protein</fullName>
    </submittedName>
</protein>
<dbReference type="SUPFAM" id="SSF48403">
    <property type="entry name" value="Ankyrin repeat"/>
    <property type="match status" value="1"/>
</dbReference>
<dbReference type="Gene3D" id="1.25.40.20">
    <property type="entry name" value="Ankyrin repeat-containing domain"/>
    <property type="match status" value="1"/>
</dbReference>
<keyword evidence="4" id="KW-1133">Transmembrane helix</keyword>
<keyword evidence="4" id="KW-0472">Membrane</keyword>
<reference evidence="5" key="1">
    <citation type="journal article" date="2011" name="Environ. Microbiol.">
        <title>Genomic insights into the metabolic potential of the polycyclic aromatic hydrocarbon degrading sulfate-reducing Deltaproteobacterium N47.</title>
        <authorList>
            <person name="Bergmann F."/>
            <person name="Selesi D."/>
            <person name="Weinmaier T."/>
            <person name="Tischler P."/>
            <person name="Rattei T."/>
            <person name="Meckenstock R.U."/>
        </authorList>
    </citation>
    <scope>NUCLEOTIDE SEQUENCE</scope>
</reference>
<dbReference type="EMBL" id="FR695870">
    <property type="protein sequence ID" value="CBX28884.1"/>
    <property type="molecule type" value="Genomic_DNA"/>
</dbReference>
<evidence type="ECO:0000256" key="1">
    <source>
        <dbReference type="ARBA" id="ARBA00022737"/>
    </source>
</evidence>
<accession>E1YEC5</accession>
<dbReference type="InterPro" id="IPR036770">
    <property type="entry name" value="Ankyrin_rpt-contain_sf"/>
</dbReference>
<feature type="transmembrane region" description="Helical" evidence="4">
    <location>
        <begin position="16"/>
        <end position="35"/>
    </location>
</feature>
<gene>
    <name evidence="5" type="ORF">N47_B20300</name>
</gene>
<dbReference type="PANTHER" id="PTHR24171:SF8">
    <property type="entry name" value="BRCA1-ASSOCIATED RING DOMAIN PROTEIN 1"/>
    <property type="match status" value="1"/>
</dbReference>
<name>E1YEC5_9BACT</name>
<dbReference type="InterPro" id="IPR002110">
    <property type="entry name" value="Ankyrin_rpt"/>
</dbReference>
<evidence type="ECO:0000256" key="2">
    <source>
        <dbReference type="ARBA" id="ARBA00023043"/>
    </source>
</evidence>
<organism evidence="5">
    <name type="scientific">uncultured Desulfobacterium sp</name>
    <dbReference type="NCBI Taxonomy" id="201089"/>
    <lineage>
        <taxon>Bacteria</taxon>
        <taxon>Pseudomonadati</taxon>
        <taxon>Thermodesulfobacteriota</taxon>
        <taxon>Desulfobacteria</taxon>
        <taxon>Desulfobacterales</taxon>
        <taxon>Desulfobacteriaceae</taxon>
        <taxon>Desulfobacterium</taxon>
        <taxon>environmental samples</taxon>
    </lineage>
</organism>
<dbReference type="GO" id="GO:0085020">
    <property type="term" value="P:protein K6-linked ubiquitination"/>
    <property type="evidence" value="ECO:0007669"/>
    <property type="project" value="TreeGrafter"/>
</dbReference>